<dbReference type="GO" id="GO:0005829">
    <property type="term" value="C:cytosol"/>
    <property type="evidence" value="ECO:0007669"/>
    <property type="project" value="TreeGrafter"/>
</dbReference>
<dbReference type="AlphaFoldDB" id="A0A2G4REE9"/>
<dbReference type="Pfam" id="PF13657">
    <property type="entry name" value="Couple_hipA"/>
    <property type="match status" value="1"/>
</dbReference>
<evidence type="ECO:0000256" key="2">
    <source>
        <dbReference type="ARBA" id="ARBA00022679"/>
    </source>
</evidence>
<feature type="domain" description="HipA N-terminal subdomain 1" evidence="6">
    <location>
        <begin position="16"/>
        <end position="122"/>
    </location>
</feature>
<evidence type="ECO:0000256" key="1">
    <source>
        <dbReference type="ARBA" id="ARBA00010164"/>
    </source>
</evidence>
<protein>
    <recommendedName>
        <fullName evidence="9">Type II toxin-antitoxin system HipA family toxin</fullName>
    </recommendedName>
</protein>
<organism evidence="7 8">
    <name type="scientific">Acetobacter pomorum</name>
    <dbReference type="NCBI Taxonomy" id="65959"/>
    <lineage>
        <taxon>Bacteria</taxon>
        <taxon>Pseudomonadati</taxon>
        <taxon>Pseudomonadota</taxon>
        <taxon>Alphaproteobacteria</taxon>
        <taxon>Acetobacterales</taxon>
        <taxon>Acetobacteraceae</taxon>
        <taxon>Acetobacter</taxon>
    </lineage>
</organism>
<dbReference type="InterPro" id="IPR017508">
    <property type="entry name" value="HipA_N1"/>
</dbReference>
<feature type="domain" description="HipA-like C-terminal" evidence="5">
    <location>
        <begin position="176"/>
        <end position="393"/>
    </location>
</feature>
<dbReference type="InterPro" id="IPR012893">
    <property type="entry name" value="HipA-like_C"/>
</dbReference>
<keyword evidence="8" id="KW-1185">Reference proteome</keyword>
<keyword evidence="2" id="KW-0808">Transferase</keyword>
<accession>A0A2G4REE9</accession>
<comment type="similarity">
    <text evidence="1">Belongs to the HipA Ser/Thr kinase family.</text>
</comment>
<evidence type="ECO:0000259" key="5">
    <source>
        <dbReference type="Pfam" id="PF07804"/>
    </source>
</evidence>
<dbReference type="Proteomes" id="UP000228751">
    <property type="component" value="Unassembled WGS sequence"/>
</dbReference>
<comment type="caution">
    <text evidence="7">The sequence shown here is derived from an EMBL/GenBank/DDBJ whole genome shotgun (WGS) entry which is preliminary data.</text>
</comment>
<evidence type="ECO:0000313" key="8">
    <source>
        <dbReference type="Proteomes" id="UP000228751"/>
    </source>
</evidence>
<gene>
    <name evidence="7" type="ORF">CSR02_03585</name>
</gene>
<proteinExistence type="inferred from homology"/>
<dbReference type="PANTHER" id="PTHR37419">
    <property type="entry name" value="SERINE/THREONINE-PROTEIN KINASE TOXIN HIPA"/>
    <property type="match status" value="1"/>
</dbReference>
<evidence type="ECO:0008006" key="9">
    <source>
        <dbReference type="Google" id="ProtNLM"/>
    </source>
</evidence>
<feature type="region of interest" description="Disordered" evidence="4">
    <location>
        <begin position="425"/>
        <end position="454"/>
    </location>
</feature>
<dbReference type="EMBL" id="PEBQ01000052">
    <property type="protein sequence ID" value="PHY94942.1"/>
    <property type="molecule type" value="Genomic_DNA"/>
</dbReference>
<dbReference type="OrthoDB" id="9805913at2"/>
<evidence type="ECO:0000256" key="4">
    <source>
        <dbReference type="SAM" id="MobiDB-lite"/>
    </source>
</evidence>
<reference evidence="7 8" key="1">
    <citation type="submission" date="2017-10" db="EMBL/GenBank/DDBJ databases">
        <title>Genomic analysis of the genus Acetobacter.</title>
        <authorList>
            <person name="Kim K.H."/>
            <person name="Chun B.H."/>
            <person name="Son A.R."/>
            <person name="Jeon C.O."/>
        </authorList>
    </citation>
    <scope>NUCLEOTIDE SEQUENCE [LARGE SCALE GENOMIC DNA]</scope>
    <source>
        <strain evidence="7 8">LHT 2458</strain>
    </source>
</reference>
<dbReference type="GO" id="GO:0004674">
    <property type="term" value="F:protein serine/threonine kinase activity"/>
    <property type="evidence" value="ECO:0007669"/>
    <property type="project" value="TreeGrafter"/>
</dbReference>
<name>A0A2G4REE9_9PROT</name>
<dbReference type="InterPro" id="IPR052028">
    <property type="entry name" value="HipA_Ser/Thr_kinase"/>
</dbReference>
<sequence length="454" mass="50491">MINSPSRLRVFLGSTGKQIGTLNFTDLNGRQNSVFDYTQSWREDQDSFSISPSMPLKTGRFFANALNQSLALPLSICDSCPDSWGSKIIRNALRCGTVKRKINDFDILAAIDDFTRVGALRYMDDQGEFVSRSLFKSFQAPPPKLWLNRLAEAAKALERSEENKGDLEILLRHGASLGGARPKASVYDTAKGQLLIAKFTGAGETKPTERVEVLTLNLASRVKLNASKASLYCLSDKEPIALIERFDRTAKGNRRLYISAQTFMDAPQAADNCTYTEIADQLRHNASEPEQQLHELFGRVAFTILVSNSDDHLKNMGFLLTSPNKWELSPMFDVNPDPDRAEDQIDLKTWISEESGPSASIEALIDAAEWFGLTREYAAEKVYSMAEVISSTWKLEAKAVGLNTSQIKDYHLAFENSETSYALNLGQPKVPGSDFNEEPKAHDNQEPDGPQPSF</sequence>
<evidence type="ECO:0000313" key="7">
    <source>
        <dbReference type="EMBL" id="PHY94942.1"/>
    </source>
</evidence>
<evidence type="ECO:0000256" key="3">
    <source>
        <dbReference type="ARBA" id="ARBA00022777"/>
    </source>
</evidence>
<dbReference type="PANTHER" id="PTHR37419:SF8">
    <property type="entry name" value="TOXIN YJJJ"/>
    <property type="match status" value="1"/>
</dbReference>
<evidence type="ECO:0000259" key="6">
    <source>
        <dbReference type="Pfam" id="PF13657"/>
    </source>
</evidence>
<dbReference type="Pfam" id="PF07804">
    <property type="entry name" value="HipA_C"/>
    <property type="match status" value="1"/>
</dbReference>
<dbReference type="RefSeq" id="WP_099540591.1">
    <property type="nucleotide sequence ID" value="NZ_PEBQ01000052.1"/>
</dbReference>
<keyword evidence="3" id="KW-0418">Kinase</keyword>
<dbReference type="Gene3D" id="1.10.1070.20">
    <property type="match status" value="1"/>
</dbReference>